<evidence type="ECO:0000256" key="2">
    <source>
        <dbReference type="ARBA" id="ARBA00023172"/>
    </source>
</evidence>
<dbReference type="PROSITE" id="PS51898">
    <property type="entry name" value="TYR_RECOMBINASE"/>
    <property type="match status" value="1"/>
</dbReference>
<dbReference type="EMBL" id="PDVP01000002">
    <property type="protein sequence ID" value="PHP68307.1"/>
    <property type="molecule type" value="Genomic_DNA"/>
</dbReference>
<dbReference type="GO" id="GO:0015074">
    <property type="term" value="P:DNA integration"/>
    <property type="evidence" value="ECO:0007669"/>
    <property type="project" value="UniProtKB-KW"/>
</dbReference>
<dbReference type="CDD" id="cd00796">
    <property type="entry name" value="INT_Rci_Hp1_C"/>
    <property type="match status" value="1"/>
</dbReference>
<gene>
    <name evidence="4" type="ORF">CSC94_06570</name>
</gene>
<dbReference type="OrthoDB" id="9808346at2"/>
<evidence type="ECO:0000313" key="5">
    <source>
        <dbReference type="Proteomes" id="UP000221168"/>
    </source>
</evidence>
<protein>
    <submittedName>
        <fullName evidence="4">Integrase</fullName>
    </submittedName>
</protein>
<dbReference type="GO" id="GO:0003677">
    <property type="term" value="F:DNA binding"/>
    <property type="evidence" value="ECO:0007669"/>
    <property type="project" value="InterPro"/>
</dbReference>
<dbReference type="PANTHER" id="PTHR30349">
    <property type="entry name" value="PHAGE INTEGRASE-RELATED"/>
    <property type="match status" value="1"/>
</dbReference>
<dbReference type="Proteomes" id="UP000221168">
    <property type="component" value="Unassembled WGS sequence"/>
</dbReference>
<organism evidence="4 5">
    <name type="scientific">Zhengella mangrovi</name>
    <dbReference type="NCBI Taxonomy" id="1982044"/>
    <lineage>
        <taxon>Bacteria</taxon>
        <taxon>Pseudomonadati</taxon>
        <taxon>Pseudomonadota</taxon>
        <taxon>Alphaproteobacteria</taxon>
        <taxon>Hyphomicrobiales</taxon>
        <taxon>Notoacmeibacteraceae</taxon>
        <taxon>Zhengella</taxon>
    </lineage>
</organism>
<dbReference type="GO" id="GO:0006310">
    <property type="term" value="P:DNA recombination"/>
    <property type="evidence" value="ECO:0007669"/>
    <property type="project" value="UniProtKB-KW"/>
</dbReference>
<dbReference type="SUPFAM" id="SSF56349">
    <property type="entry name" value="DNA breaking-rejoining enzymes"/>
    <property type="match status" value="1"/>
</dbReference>
<reference evidence="4 5" key="1">
    <citation type="submission" date="2017-10" db="EMBL/GenBank/DDBJ databases">
        <title>Sedimentibacterium mangrovi gen. nov., sp. nov., a novel member of family Phyllobacteriacea isolated from mangrove sediment.</title>
        <authorList>
            <person name="Liao H."/>
            <person name="Tian Y."/>
        </authorList>
    </citation>
    <scope>NUCLEOTIDE SEQUENCE [LARGE SCALE GENOMIC DNA]</scope>
    <source>
        <strain evidence="4 5">X9-2-2</strain>
    </source>
</reference>
<dbReference type="InterPro" id="IPR002104">
    <property type="entry name" value="Integrase_catalytic"/>
</dbReference>
<dbReference type="PANTHER" id="PTHR30349:SF64">
    <property type="entry name" value="PROPHAGE INTEGRASE INTD-RELATED"/>
    <property type="match status" value="1"/>
</dbReference>
<feature type="domain" description="Tyr recombinase" evidence="3">
    <location>
        <begin position="152"/>
        <end position="319"/>
    </location>
</feature>
<dbReference type="InterPro" id="IPR050090">
    <property type="entry name" value="Tyrosine_recombinase_XerCD"/>
</dbReference>
<name>A0A2G1QRZ0_9HYPH</name>
<keyword evidence="1" id="KW-0229">DNA integration</keyword>
<keyword evidence="5" id="KW-1185">Reference proteome</keyword>
<evidence type="ECO:0000259" key="3">
    <source>
        <dbReference type="PROSITE" id="PS51898"/>
    </source>
</evidence>
<dbReference type="Gene3D" id="1.10.443.10">
    <property type="entry name" value="Intergrase catalytic core"/>
    <property type="match status" value="1"/>
</dbReference>
<dbReference type="AlphaFoldDB" id="A0A2G1QRZ0"/>
<sequence length="352" mass="39620">MVVRPSRRSERADISALGWNAVSERRIGLRRRVLAPAGHRASGPGPRIKVVQSVTVGDLAGLYLDVLWEEGQHKRHVAAFLDEIDLLLRRQAFSIFSEDMLDDVTGSLRAKGNSNATINRKMAALGKLLRKARKMGDIVGLPEFRRQKERQGRIRFLETEEEERLFSSLCAHSRDAWRLAVFLVDTGARLGEALALTWNDIHDGRATFWVTKSNRSRTVPLTRRALDVLDERRGRGLRGPFVMLNQQGFRFVWNKAKKECGLGADADVVPHVLRHTCASRLVKGGVDIRRVQMWLGHQTLHVTMRYAHLAANDLDACVNVLEAFRVVERRRPSVPVPPLEQNRGNTLAGQAG</sequence>
<evidence type="ECO:0000256" key="1">
    <source>
        <dbReference type="ARBA" id="ARBA00022908"/>
    </source>
</evidence>
<dbReference type="Pfam" id="PF00589">
    <property type="entry name" value="Phage_integrase"/>
    <property type="match status" value="1"/>
</dbReference>
<proteinExistence type="predicted"/>
<comment type="caution">
    <text evidence="4">The sequence shown here is derived from an EMBL/GenBank/DDBJ whole genome shotgun (WGS) entry which is preliminary data.</text>
</comment>
<dbReference type="RefSeq" id="WP_099305042.1">
    <property type="nucleotide sequence ID" value="NZ_PDVP01000002.1"/>
</dbReference>
<keyword evidence="2" id="KW-0233">DNA recombination</keyword>
<dbReference type="InterPro" id="IPR011010">
    <property type="entry name" value="DNA_brk_join_enz"/>
</dbReference>
<evidence type="ECO:0000313" key="4">
    <source>
        <dbReference type="EMBL" id="PHP68307.1"/>
    </source>
</evidence>
<accession>A0A2G1QRZ0</accession>
<dbReference type="InterPro" id="IPR013762">
    <property type="entry name" value="Integrase-like_cat_sf"/>
</dbReference>